<dbReference type="InterPro" id="IPR050351">
    <property type="entry name" value="BphY/WalK/GraS-like"/>
</dbReference>
<dbReference type="GO" id="GO:0000155">
    <property type="term" value="F:phosphorelay sensor kinase activity"/>
    <property type="evidence" value="ECO:0007669"/>
    <property type="project" value="InterPro"/>
</dbReference>
<dbReference type="GO" id="GO:0005886">
    <property type="term" value="C:plasma membrane"/>
    <property type="evidence" value="ECO:0007669"/>
    <property type="project" value="UniProtKB-SubCell"/>
</dbReference>
<keyword evidence="16 18" id="KW-0472">Membrane</keyword>
<name>A0YCD0_9GAMM</name>
<dbReference type="PANTHER" id="PTHR45453:SF1">
    <property type="entry name" value="PHOSPHATE REGULON SENSOR PROTEIN PHOR"/>
    <property type="match status" value="1"/>
</dbReference>
<dbReference type="InterPro" id="IPR003594">
    <property type="entry name" value="HATPase_dom"/>
</dbReference>
<sequence>MYKSDWKTECRNIGLLLLAATLVGWSIDSLPWVLFISTLAYLAWSLYQLQRIHSWLYGEEKPDPPEAKGLWGDVFDGIYRLQRQGKEERLRLQAVVDYLQDSFASLDDGAVMIDSRGNIEWTNQAAGKLLGLRYPEDTKQQLVNFIRAPEFIRYFEGQDYSTSLQLTSPFNGHYKLQISVTNFGRGSRLLFVRDITATDRMQQMLKDFVANVSHELRTPLTVITGYLETLSDNSYSLDDELRWRRAVDQMLVQSHRMESLIKDLIVLSRLESLPDIAEQLPMAIRPMLEVIRDDVLTAVKSPREIIIDCDDSLQLVGNSIELQSAFSNLIMNAAKYTPVEGEITIRWFADGQHLCLSVEDNGEGIDSHHLPRLTERFYRVDKSRSIETGGTGLGLAIVKHILLHHEAELMISSQVGKGSTFSCLFPRSRALSQLDRA</sequence>
<dbReference type="GO" id="GO:0004721">
    <property type="term" value="F:phosphoprotein phosphatase activity"/>
    <property type="evidence" value="ECO:0007669"/>
    <property type="project" value="InterPro"/>
</dbReference>
<dbReference type="OrthoDB" id="9813151at2"/>
<reference evidence="20 21" key="1">
    <citation type="journal article" date="2010" name="J. Bacteriol.">
        <title>Genome sequence of the oligotrophic marine Gammaproteobacterium HTCC2143, isolated from the Oregon Coast.</title>
        <authorList>
            <person name="Oh H.M."/>
            <person name="Kang I."/>
            <person name="Ferriera S."/>
            <person name="Giovannoni S.J."/>
            <person name="Cho J.C."/>
        </authorList>
    </citation>
    <scope>NUCLEOTIDE SEQUENCE [LARGE SCALE GENOMIC DNA]</scope>
    <source>
        <strain evidence="20 21">HTCC2143</strain>
    </source>
</reference>
<dbReference type="GO" id="GO:0006817">
    <property type="term" value="P:phosphate ion transport"/>
    <property type="evidence" value="ECO:0007669"/>
    <property type="project" value="UniProtKB-KW"/>
</dbReference>
<dbReference type="NCBIfam" id="TIGR02966">
    <property type="entry name" value="phoR_proteo"/>
    <property type="match status" value="1"/>
</dbReference>
<dbReference type="InterPro" id="IPR000014">
    <property type="entry name" value="PAS"/>
</dbReference>
<dbReference type="eggNOG" id="COG5002">
    <property type="taxonomic scope" value="Bacteria"/>
</dbReference>
<evidence type="ECO:0000256" key="8">
    <source>
        <dbReference type="ARBA" id="ARBA00022592"/>
    </source>
</evidence>
<dbReference type="InterPro" id="IPR014310">
    <property type="entry name" value="Sig_transdc_His_kinase_PhoR"/>
</dbReference>
<evidence type="ECO:0000256" key="1">
    <source>
        <dbReference type="ARBA" id="ARBA00000085"/>
    </source>
</evidence>
<dbReference type="GO" id="GO:0016036">
    <property type="term" value="P:cellular response to phosphate starvation"/>
    <property type="evidence" value="ECO:0007669"/>
    <property type="project" value="TreeGrafter"/>
</dbReference>
<evidence type="ECO:0000256" key="5">
    <source>
        <dbReference type="ARBA" id="ARBA00022448"/>
    </source>
</evidence>
<keyword evidence="21" id="KW-1185">Reference proteome</keyword>
<evidence type="ECO:0000256" key="7">
    <source>
        <dbReference type="ARBA" id="ARBA00022553"/>
    </source>
</evidence>
<dbReference type="InterPro" id="IPR005467">
    <property type="entry name" value="His_kinase_dom"/>
</dbReference>
<evidence type="ECO:0000256" key="6">
    <source>
        <dbReference type="ARBA" id="ARBA00022475"/>
    </source>
</evidence>
<gene>
    <name evidence="20" type="ORF">GP2143_07864</name>
</gene>
<dbReference type="InterPro" id="IPR003661">
    <property type="entry name" value="HisK_dim/P_dom"/>
</dbReference>
<evidence type="ECO:0000256" key="2">
    <source>
        <dbReference type="ARBA" id="ARBA00004236"/>
    </source>
</evidence>
<keyword evidence="8" id="KW-0592">Phosphate transport</keyword>
<dbReference type="Pfam" id="PF00512">
    <property type="entry name" value="HisKA"/>
    <property type="match status" value="1"/>
</dbReference>
<evidence type="ECO:0000256" key="13">
    <source>
        <dbReference type="ARBA" id="ARBA00022840"/>
    </source>
</evidence>
<dbReference type="SUPFAM" id="SSF55874">
    <property type="entry name" value="ATPase domain of HSP90 chaperone/DNA topoisomerase II/histidine kinase"/>
    <property type="match status" value="1"/>
</dbReference>
<evidence type="ECO:0000256" key="17">
    <source>
        <dbReference type="ARBA" id="ARBA00025207"/>
    </source>
</evidence>
<dbReference type="FunFam" id="3.30.565.10:FF:000006">
    <property type="entry name" value="Sensor histidine kinase WalK"/>
    <property type="match status" value="1"/>
</dbReference>
<dbReference type="SUPFAM" id="SSF55785">
    <property type="entry name" value="PYP-like sensor domain (PAS domain)"/>
    <property type="match status" value="1"/>
</dbReference>
<dbReference type="Proteomes" id="UP000004931">
    <property type="component" value="Unassembled WGS sequence"/>
</dbReference>
<dbReference type="AlphaFoldDB" id="A0YCD0"/>
<keyword evidence="9" id="KW-0808">Transferase</keyword>
<dbReference type="SUPFAM" id="SSF47384">
    <property type="entry name" value="Homodimeric domain of signal transducing histidine kinase"/>
    <property type="match status" value="1"/>
</dbReference>
<dbReference type="SMART" id="SM00091">
    <property type="entry name" value="PAS"/>
    <property type="match status" value="1"/>
</dbReference>
<dbReference type="FunFam" id="1.10.287.130:FF:000008">
    <property type="entry name" value="Two-component sensor histidine kinase"/>
    <property type="match status" value="1"/>
</dbReference>
<dbReference type="InterPro" id="IPR035965">
    <property type="entry name" value="PAS-like_dom_sf"/>
</dbReference>
<dbReference type="Gene3D" id="3.30.450.20">
    <property type="entry name" value="PAS domain"/>
    <property type="match status" value="1"/>
</dbReference>
<evidence type="ECO:0000256" key="3">
    <source>
        <dbReference type="ARBA" id="ARBA00012438"/>
    </source>
</evidence>
<evidence type="ECO:0000256" key="10">
    <source>
        <dbReference type="ARBA" id="ARBA00022692"/>
    </source>
</evidence>
<keyword evidence="11" id="KW-0547">Nucleotide-binding</keyword>
<evidence type="ECO:0000256" key="11">
    <source>
        <dbReference type="ARBA" id="ARBA00022741"/>
    </source>
</evidence>
<keyword evidence="7" id="KW-0597">Phosphoprotein</keyword>
<dbReference type="PROSITE" id="PS50109">
    <property type="entry name" value="HIS_KIN"/>
    <property type="match status" value="1"/>
</dbReference>
<protein>
    <recommendedName>
        <fullName evidence="4">Phosphate regulon sensor protein PhoR</fullName>
        <ecNumber evidence="3">2.7.13.3</ecNumber>
    </recommendedName>
</protein>
<comment type="caution">
    <text evidence="20">The sequence shown here is derived from an EMBL/GenBank/DDBJ whole genome shotgun (WGS) entry which is preliminary data.</text>
</comment>
<comment type="catalytic activity">
    <reaction evidence="1">
        <text>ATP + protein L-histidine = ADP + protein N-phospho-L-histidine.</text>
        <dbReference type="EC" id="2.7.13.3"/>
    </reaction>
</comment>
<dbReference type="InterPro" id="IPR004358">
    <property type="entry name" value="Sig_transdc_His_kin-like_C"/>
</dbReference>
<keyword evidence="13" id="KW-0067">ATP-binding</keyword>
<dbReference type="EC" id="2.7.13.3" evidence="3"/>
<organism evidence="20 21">
    <name type="scientific">marine gamma proteobacterium HTCC2143</name>
    <dbReference type="NCBI Taxonomy" id="247633"/>
    <lineage>
        <taxon>Bacteria</taxon>
        <taxon>Pseudomonadati</taxon>
        <taxon>Pseudomonadota</taxon>
        <taxon>Gammaproteobacteria</taxon>
        <taxon>Cellvibrionales</taxon>
        <taxon>Spongiibacteraceae</taxon>
        <taxon>BD1-7 clade</taxon>
    </lineage>
</organism>
<evidence type="ECO:0000256" key="14">
    <source>
        <dbReference type="ARBA" id="ARBA00022989"/>
    </source>
</evidence>
<keyword evidence="14 18" id="KW-1133">Transmembrane helix</keyword>
<comment type="subcellular location">
    <subcellularLocation>
        <location evidence="2">Cell membrane</location>
    </subcellularLocation>
</comment>
<evidence type="ECO:0000256" key="9">
    <source>
        <dbReference type="ARBA" id="ARBA00022679"/>
    </source>
</evidence>
<dbReference type="GO" id="GO:0005524">
    <property type="term" value="F:ATP binding"/>
    <property type="evidence" value="ECO:0007669"/>
    <property type="project" value="UniProtKB-KW"/>
</dbReference>
<dbReference type="Gene3D" id="1.10.287.130">
    <property type="match status" value="1"/>
</dbReference>
<feature type="transmembrane region" description="Helical" evidence="18">
    <location>
        <begin position="12"/>
        <end position="44"/>
    </location>
</feature>
<keyword evidence="10 18" id="KW-0812">Transmembrane</keyword>
<evidence type="ECO:0000256" key="12">
    <source>
        <dbReference type="ARBA" id="ARBA00022777"/>
    </source>
</evidence>
<dbReference type="Pfam" id="PF11808">
    <property type="entry name" value="PhoR"/>
    <property type="match status" value="1"/>
</dbReference>
<feature type="domain" description="Histidine kinase" evidence="19">
    <location>
        <begin position="211"/>
        <end position="429"/>
    </location>
</feature>
<evidence type="ECO:0000313" key="21">
    <source>
        <dbReference type="Proteomes" id="UP000004931"/>
    </source>
</evidence>
<keyword evidence="5" id="KW-0813">Transport</keyword>
<dbReference type="InterPro" id="IPR036097">
    <property type="entry name" value="HisK_dim/P_sf"/>
</dbReference>
<dbReference type="Pfam" id="PF02518">
    <property type="entry name" value="HATPase_c"/>
    <property type="match status" value="1"/>
</dbReference>
<dbReference type="Gene3D" id="3.30.565.10">
    <property type="entry name" value="Histidine kinase-like ATPase, C-terminal domain"/>
    <property type="match status" value="1"/>
</dbReference>
<evidence type="ECO:0000313" key="20">
    <source>
        <dbReference type="EMBL" id="EAW31449.1"/>
    </source>
</evidence>
<dbReference type="STRING" id="247633.GP2143_07864"/>
<dbReference type="CDD" id="cd00130">
    <property type="entry name" value="PAS"/>
    <property type="match status" value="1"/>
</dbReference>
<dbReference type="PRINTS" id="PR00344">
    <property type="entry name" value="BCTRLSENSOR"/>
</dbReference>
<proteinExistence type="predicted"/>
<evidence type="ECO:0000256" key="16">
    <source>
        <dbReference type="ARBA" id="ARBA00023136"/>
    </source>
</evidence>
<evidence type="ECO:0000256" key="18">
    <source>
        <dbReference type="SAM" id="Phobius"/>
    </source>
</evidence>
<dbReference type="SMART" id="SM00388">
    <property type="entry name" value="HisKA"/>
    <property type="match status" value="1"/>
</dbReference>
<dbReference type="NCBIfam" id="NF008235">
    <property type="entry name" value="PRK11006.1"/>
    <property type="match status" value="1"/>
</dbReference>
<dbReference type="CDD" id="cd00082">
    <property type="entry name" value="HisKA"/>
    <property type="match status" value="1"/>
</dbReference>
<accession>A0YCD0</accession>
<keyword evidence="12 20" id="KW-0418">Kinase</keyword>
<evidence type="ECO:0000256" key="15">
    <source>
        <dbReference type="ARBA" id="ARBA00023012"/>
    </source>
</evidence>
<dbReference type="InterPro" id="IPR021766">
    <property type="entry name" value="PhoR_N"/>
</dbReference>
<evidence type="ECO:0000256" key="4">
    <source>
        <dbReference type="ARBA" id="ARBA00019665"/>
    </source>
</evidence>
<dbReference type="PANTHER" id="PTHR45453">
    <property type="entry name" value="PHOSPHATE REGULON SENSOR PROTEIN PHOR"/>
    <property type="match status" value="1"/>
</dbReference>
<dbReference type="InterPro" id="IPR036890">
    <property type="entry name" value="HATPase_C_sf"/>
</dbReference>
<keyword evidence="6" id="KW-1003">Cell membrane</keyword>
<dbReference type="SMART" id="SM00387">
    <property type="entry name" value="HATPase_c"/>
    <property type="match status" value="1"/>
</dbReference>
<dbReference type="EMBL" id="AAVT01000003">
    <property type="protein sequence ID" value="EAW31449.1"/>
    <property type="molecule type" value="Genomic_DNA"/>
</dbReference>
<keyword evidence="15" id="KW-0902">Two-component regulatory system</keyword>
<evidence type="ECO:0000259" key="19">
    <source>
        <dbReference type="PROSITE" id="PS50109"/>
    </source>
</evidence>
<comment type="function">
    <text evidence="17">Member of the two-component regulatory system PhoR/PhoB involved in the phosphate regulon genes expression. PhoR may function as a membrane-associated protein kinase that phosphorylates PhoB in response to environmental signals.</text>
</comment>